<evidence type="ECO:0000256" key="1">
    <source>
        <dbReference type="SAM" id="Coils"/>
    </source>
</evidence>
<dbReference type="AlphaFoldDB" id="A0A1J5SCA7"/>
<sequence length="439" mass="49332">MPEPASSVKADSPDATARREVSRMLKGPVAETFRQLLPPLAPVPDPYKAIMESPELLDGCFKIFRAKRDLFNLFLLGEDGQVVADDATRLKCGRSVDEVIGMVVRTGMRSYAEQHFGDPIDPSKVKVKTVAAKKPPQQSYLLRFVNVVKLSELFRRNHGEDRPPPSGQSKSGRFYAAIKDHLDFEWQVRFFPIYVEIPAHVFNKLGIGITRMDTEERLQRLAQLAMADLQKAEQVLKDPALIQEMLEHNVLASATVSELGEAGFDTVHGALAGVDAKKKWDVLANKDTAKKLVEDRRISQQDIAALADFLDVLNEFALDAMLELHLNRDQMQMFLKTAREGLGDTLFLGLFGPIYSLIPDDQDEQLKLRKYQSFCQKALRDLVAAVKQLEEQNRRSGNEVDEQECLRTVCRARRPDLEKELKRLAPACVVNNQAAASPH</sequence>
<evidence type="ECO:0000313" key="2">
    <source>
        <dbReference type="EMBL" id="OIR06129.1"/>
    </source>
</evidence>
<keyword evidence="1" id="KW-0175">Coiled coil</keyword>
<organism evidence="2">
    <name type="scientific">mine drainage metagenome</name>
    <dbReference type="NCBI Taxonomy" id="410659"/>
    <lineage>
        <taxon>unclassified sequences</taxon>
        <taxon>metagenomes</taxon>
        <taxon>ecological metagenomes</taxon>
    </lineage>
</organism>
<gene>
    <name evidence="2" type="ORF">GALL_116010</name>
</gene>
<protein>
    <submittedName>
        <fullName evidence="2">Uncharacterized protein</fullName>
    </submittedName>
</protein>
<comment type="caution">
    <text evidence="2">The sequence shown here is derived from an EMBL/GenBank/DDBJ whole genome shotgun (WGS) entry which is preliminary data.</text>
</comment>
<name>A0A1J5SCA7_9ZZZZ</name>
<dbReference type="EMBL" id="MLJW01000045">
    <property type="protein sequence ID" value="OIR06129.1"/>
    <property type="molecule type" value="Genomic_DNA"/>
</dbReference>
<proteinExistence type="predicted"/>
<feature type="coiled-coil region" evidence="1">
    <location>
        <begin position="375"/>
        <end position="406"/>
    </location>
</feature>
<accession>A0A1J5SCA7</accession>
<reference evidence="2" key="1">
    <citation type="submission" date="2016-10" db="EMBL/GenBank/DDBJ databases">
        <title>Sequence of Gallionella enrichment culture.</title>
        <authorList>
            <person name="Poehlein A."/>
            <person name="Muehling M."/>
            <person name="Daniel R."/>
        </authorList>
    </citation>
    <scope>NUCLEOTIDE SEQUENCE</scope>
</reference>